<protein>
    <recommendedName>
        <fullName evidence="3">DUF4177 domain-containing protein</fullName>
    </recommendedName>
</protein>
<gene>
    <name evidence="1" type="ORF">OHT75_02020</name>
</gene>
<name>A0ABT3I5A7_9GAMM</name>
<dbReference type="RefSeq" id="WP_264724718.1">
    <property type="nucleotide sequence ID" value="NZ_JAPDMX010000002.1"/>
</dbReference>
<sequence length="80" mass="8885">MYKYKMIQIPSNITVQMKAHKGNEAAAYMEQVVNKWAADGWEFYRVDAVGVTLQAGCMGASSGKNAEDTSYNVITFRMPA</sequence>
<accession>A0ABT3I5A7</accession>
<reference evidence="1" key="1">
    <citation type="submission" date="2022-10" db="EMBL/GenBank/DDBJ databases">
        <title>Shewanella flava sp. nov, isolated from the estuary of the Fenhe River into the Yellow River.</title>
        <authorList>
            <person name="Li Y."/>
        </authorList>
    </citation>
    <scope>NUCLEOTIDE SEQUENCE</scope>
    <source>
        <strain evidence="1">FYR11-62</strain>
    </source>
</reference>
<dbReference type="Proteomes" id="UP001163714">
    <property type="component" value="Unassembled WGS sequence"/>
</dbReference>
<comment type="caution">
    <text evidence="1">The sequence shown here is derived from an EMBL/GenBank/DDBJ whole genome shotgun (WGS) entry which is preliminary data.</text>
</comment>
<evidence type="ECO:0000313" key="1">
    <source>
        <dbReference type="EMBL" id="MCW3171251.1"/>
    </source>
</evidence>
<dbReference type="EMBL" id="JAPDMX010000002">
    <property type="protein sequence ID" value="MCW3171251.1"/>
    <property type="molecule type" value="Genomic_DNA"/>
</dbReference>
<evidence type="ECO:0000313" key="2">
    <source>
        <dbReference type="Proteomes" id="UP001163714"/>
    </source>
</evidence>
<keyword evidence="2" id="KW-1185">Reference proteome</keyword>
<organism evidence="1 2">
    <name type="scientific">Shewanella subflava</name>
    <dbReference type="NCBI Taxonomy" id="2986476"/>
    <lineage>
        <taxon>Bacteria</taxon>
        <taxon>Pseudomonadati</taxon>
        <taxon>Pseudomonadota</taxon>
        <taxon>Gammaproteobacteria</taxon>
        <taxon>Alteromonadales</taxon>
        <taxon>Shewanellaceae</taxon>
        <taxon>Shewanella</taxon>
    </lineage>
</organism>
<evidence type="ECO:0008006" key="3">
    <source>
        <dbReference type="Google" id="ProtNLM"/>
    </source>
</evidence>
<proteinExistence type="predicted"/>